<proteinExistence type="predicted"/>
<reference evidence="1 2" key="1">
    <citation type="submission" date="2019-03" db="EMBL/GenBank/DDBJ databases">
        <title>Lake Tanganyika Metagenome-Assembled Genomes (MAGs).</title>
        <authorList>
            <person name="Tran P."/>
        </authorList>
    </citation>
    <scope>NUCLEOTIDE SEQUENCE [LARGE SCALE GENOMIC DNA]</scope>
    <source>
        <strain evidence="1">K_DeepCast_65m_m2_236</strain>
    </source>
</reference>
<accession>A0A937X251</accession>
<gene>
    <name evidence="1" type="ORF">FJZ00_05115</name>
</gene>
<evidence type="ECO:0000313" key="1">
    <source>
        <dbReference type="EMBL" id="MBM3274508.1"/>
    </source>
</evidence>
<dbReference type="AlphaFoldDB" id="A0A937X251"/>
<dbReference type="Proteomes" id="UP000703893">
    <property type="component" value="Unassembled WGS sequence"/>
</dbReference>
<protein>
    <submittedName>
        <fullName evidence="1">Uncharacterized protein</fullName>
    </submittedName>
</protein>
<comment type="caution">
    <text evidence="1">The sequence shown here is derived from an EMBL/GenBank/DDBJ whole genome shotgun (WGS) entry which is preliminary data.</text>
</comment>
<sequence>MIAAERDARRADVRAIRGDIHVIGQRLNAIDKRFEESDERTTGFEGAVSDALSSMANKHEALEGRVISLEDWRDDIEKRRR</sequence>
<dbReference type="EMBL" id="VGJX01000237">
    <property type="protein sequence ID" value="MBM3274508.1"/>
    <property type="molecule type" value="Genomic_DNA"/>
</dbReference>
<evidence type="ECO:0000313" key="2">
    <source>
        <dbReference type="Proteomes" id="UP000703893"/>
    </source>
</evidence>
<name>A0A937X251_9BACT</name>
<organism evidence="1 2">
    <name type="scientific">Candidatus Tanganyikabacteria bacterium</name>
    <dbReference type="NCBI Taxonomy" id="2961651"/>
    <lineage>
        <taxon>Bacteria</taxon>
        <taxon>Bacillati</taxon>
        <taxon>Candidatus Sericytochromatia</taxon>
        <taxon>Candidatus Tanganyikabacteria</taxon>
    </lineage>
</organism>